<dbReference type="InterPro" id="IPR032675">
    <property type="entry name" value="LRR_dom_sf"/>
</dbReference>
<name>A0ABM1YA44_AEDAL</name>
<accession>A0ABM1YA44</accession>
<dbReference type="InterPro" id="IPR050328">
    <property type="entry name" value="Dev_Immune_Receptor"/>
</dbReference>
<dbReference type="Proteomes" id="UP000069940">
    <property type="component" value="Unassembled WGS sequence"/>
</dbReference>
<reference evidence="6" key="2">
    <citation type="submission" date="2025-05" db="UniProtKB">
        <authorList>
            <consortium name="EnsemblMetazoa"/>
        </authorList>
    </citation>
    <scope>IDENTIFICATION</scope>
    <source>
        <strain evidence="6">Foshan</strain>
    </source>
</reference>
<dbReference type="RefSeq" id="XP_062716795.1">
    <property type="nucleotide sequence ID" value="XM_062860811.1"/>
</dbReference>
<evidence type="ECO:0000313" key="7">
    <source>
        <dbReference type="Proteomes" id="UP000069940"/>
    </source>
</evidence>
<feature type="chain" id="PRO_5047354365" description="Leucine-rich repeat protein" evidence="5">
    <location>
        <begin position="22"/>
        <end position="340"/>
    </location>
</feature>
<feature type="signal peptide" evidence="5">
    <location>
        <begin position="1"/>
        <end position="21"/>
    </location>
</feature>
<dbReference type="EnsemblMetazoa" id="AALFPA23_007231.R9580">
    <property type="protein sequence ID" value="AALFPA23_007231.P9580"/>
    <property type="gene ID" value="AALFPA23_007231"/>
</dbReference>
<evidence type="ECO:0000256" key="2">
    <source>
        <dbReference type="ARBA" id="ARBA00022729"/>
    </source>
</evidence>
<dbReference type="InterPro" id="IPR001611">
    <property type="entry name" value="Leu-rich_rpt"/>
</dbReference>
<dbReference type="PANTHER" id="PTHR24373:SF275">
    <property type="entry name" value="TIR DOMAIN-CONTAINING PROTEIN"/>
    <property type="match status" value="1"/>
</dbReference>
<dbReference type="InterPro" id="IPR003591">
    <property type="entry name" value="Leu-rich_rpt_typical-subtyp"/>
</dbReference>
<keyword evidence="7" id="KW-1185">Reference proteome</keyword>
<keyword evidence="2 5" id="KW-0732">Signal</keyword>
<dbReference type="GeneID" id="109621424"/>
<evidence type="ECO:0008006" key="8">
    <source>
        <dbReference type="Google" id="ProtNLM"/>
    </source>
</evidence>
<dbReference type="InterPro" id="IPR025875">
    <property type="entry name" value="Leu-rich_rpt_4"/>
</dbReference>
<sequence>MLQNNIQIFIWCLSLVSTTFAIECLPYPVASVCKIEYVSYNPGDGITFPKGYQQFIIKSSVSTKKGYSKVATMDPDLYEAMHRPSSIEMIGVALRTIALPSELLLGDFTGNWIASVDTSSAENYKITYLDLSSNTLDDMHFVKRLVNLEFLSLRTNRIKTIPALVLNTLTKLKYLYLQYNHFTTIPWNDIPSSLIHLDCSHSVVRSVEFANISLPSLEYLNLQYNFIPSINVSDLIQATPQLKEAHLFNVDIDWPRMGEIMSELASKNISYSNYYDGCPFDGNYTIKLGRCYRRRRQKPPADVGIDKKAVMVSIVAVGSGVLFVYIMLIACRRMKQLRWF</sequence>
<feature type="transmembrane region" description="Helical" evidence="4">
    <location>
        <begin position="309"/>
        <end position="331"/>
    </location>
</feature>
<evidence type="ECO:0000256" key="1">
    <source>
        <dbReference type="ARBA" id="ARBA00022614"/>
    </source>
</evidence>
<dbReference type="Gene3D" id="3.80.10.10">
    <property type="entry name" value="Ribonuclease Inhibitor"/>
    <property type="match status" value="1"/>
</dbReference>
<dbReference type="Pfam" id="PF12799">
    <property type="entry name" value="LRR_4"/>
    <property type="match status" value="1"/>
</dbReference>
<proteinExistence type="predicted"/>
<dbReference type="PANTHER" id="PTHR24373">
    <property type="entry name" value="SLIT RELATED LEUCINE-RICH REPEAT NEURONAL PROTEIN"/>
    <property type="match status" value="1"/>
</dbReference>
<keyword evidence="4" id="KW-0812">Transmembrane</keyword>
<evidence type="ECO:0000256" key="3">
    <source>
        <dbReference type="ARBA" id="ARBA00022737"/>
    </source>
</evidence>
<keyword evidence="4" id="KW-1133">Transmembrane helix</keyword>
<keyword evidence="1" id="KW-0433">Leucine-rich repeat</keyword>
<organism evidence="6 7">
    <name type="scientific">Aedes albopictus</name>
    <name type="common">Asian tiger mosquito</name>
    <name type="synonym">Stegomyia albopicta</name>
    <dbReference type="NCBI Taxonomy" id="7160"/>
    <lineage>
        <taxon>Eukaryota</taxon>
        <taxon>Metazoa</taxon>
        <taxon>Ecdysozoa</taxon>
        <taxon>Arthropoda</taxon>
        <taxon>Hexapoda</taxon>
        <taxon>Insecta</taxon>
        <taxon>Pterygota</taxon>
        <taxon>Neoptera</taxon>
        <taxon>Endopterygota</taxon>
        <taxon>Diptera</taxon>
        <taxon>Nematocera</taxon>
        <taxon>Culicoidea</taxon>
        <taxon>Culicidae</taxon>
        <taxon>Culicinae</taxon>
        <taxon>Aedini</taxon>
        <taxon>Aedes</taxon>
        <taxon>Stegomyia</taxon>
    </lineage>
</organism>
<evidence type="ECO:0000256" key="4">
    <source>
        <dbReference type="SAM" id="Phobius"/>
    </source>
</evidence>
<dbReference type="PROSITE" id="PS51450">
    <property type="entry name" value="LRR"/>
    <property type="match status" value="2"/>
</dbReference>
<dbReference type="SUPFAM" id="SSF52058">
    <property type="entry name" value="L domain-like"/>
    <property type="match status" value="1"/>
</dbReference>
<dbReference type="SMART" id="SM00369">
    <property type="entry name" value="LRR_TYP"/>
    <property type="match status" value="3"/>
</dbReference>
<evidence type="ECO:0000313" key="6">
    <source>
        <dbReference type="EnsemblMetazoa" id="AALFPA23_007231.P9580"/>
    </source>
</evidence>
<protein>
    <recommendedName>
        <fullName evidence="8">Leucine-rich repeat protein</fullName>
    </recommendedName>
</protein>
<evidence type="ECO:0000256" key="5">
    <source>
        <dbReference type="SAM" id="SignalP"/>
    </source>
</evidence>
<keyword evidence="3" id="KW-0677">Repeat</keyword>
<reference evidence="7" key="1">
    <citation type="journal article" date="2015" name="Proc. Natl. Acad. Sci. U.S.A.">
        <title>Genome sequence of the Asian Tiger mosquito, Aedes albopictus, reveals insights into its biology, genetics, and evolution.</title>
        <authorList>
            <person name="Chen X.G."/>
            <person name="Jiang X."/>
            <person name="Gu J."/>
            <person name="Xu M."/>
            <person name="Wu Y."/>
            <person name="Deng Y."/>
            <person name="Zhang C."/>
            <person name="Bonizzoni M."/>
            <person name="Dermauw W."/>
            <person name="Vontas J."/>
            <person name="Armbruster P."/>
            <person name="Huang X."/>
            <person name="Yang Y."/>
            <person name="Zhang H."/>
            <person name="He W."/>
            <person name="Peng H."/>
            <person name="Liu Y."/>
            <person name="Wu K."/>
            <person name="Chen J."/>
            <person name="Lirakis M."/>
            <person name="Topalis P."/>
            <person name="Van Leeuwen T."/>
            <person name="Hall A.B."/>
            <person name="Jiang X."/>
            <person name="Thorpe C."/>
            <person name="Mueller R.L."/>
            <person name="Sun C."/>
            <person name="Waterhouse R.M."/>
            <person name="Yan G."/>
            <person name="Tu Z.J."/>
            <person name="Fang X."/>
            <person name="James A.A."/>
        </authorList>
    </citation>
    <scope>NUCLEOTIDE SEQUENCE [LARGE SCALE GENOMIC DNA]</scope>
    <source>
        <strain evidence="7">Foshan</strain>
    </source>
</reference>
<keyword evidence="4" id="KW-0472">Membrane</keyword>